<evidence type="ECO:0000256" key="1">
    <source>
        <dbReference type="PROSITE-ProRule" id="PRU00339"/>
    </source>
</evidence>
<feature type="region of interest" description="Disordered" evidence="2">
    <location>
        <begin position="292"/>
        <end position="379"/>
    </location>
</feature>
<dbReference type="InterPro" id="IPR011990">
    <property type="entry name" value="TPR-like_helical_dom_sf"/>
</dbReference>
<dbReference type="SMART" id="SM00028">
    <property type="entry name" value="TPR"/>
    <property type="match status" value="1"/>
</dbReference>
<feature type="region of interest" description="Disordered" evidence="2">
    <location>
        <begin position="422"/>
        <end position="455"/>
    </location>
</feature>
<gene>
    <name evidence="3" type="ORF">HII31_04249</name>
</gene>
<feature type="compositionally biased region" description="Polar residues" evidence="2">
    <location>
        <begin position="180"/>
        <end position="191"/>
    </location>
</feature>
<dbReference type="PANTHER" id="PTHR10622">
    <property type="entry name" value="HET DOMAIN-CONTAINING PROTEIN"/>
    <property type="match status" value="1"/>
</dbReference>
<sequence>MFRWYAEATVCIAYLHDVVPSIASPSEVIHSFVNSVWFTRGWTLQELLAPSLVVFLDQQWEVLGHKAPSRECAQLAWESRSIRPFNTKELRLPLNHWISTASGIPPEILADYSQSGHLSITEKRQWMKRRTTTRTEDAAYCLLGICGVYMPLIYGEREFAFERLEEAIENRRRRGAASRPVTTAESESHAPQTPEAPDTIDDDVESADAHRTNGNDAYKRGDYSTAVAEYSRDSGSSRSYQNRAAAYMSLKQYGEALKDCETANSIDPQNSKILARMERIRTALAGQSNASSMFAGTFPTDSDSKNHQNTSAPGSASYEERRPQSCYFDTTARVQARKEPEFRRQGTDEKQRRDQKYASFGVETDSETDTQNRGEEEERRAREAYYAQMFRQHRDAEEGNHSDERARKILDQVSDARDYIASATRGSYQSNPLGPPESYSQRRRRASPVRIGSTKDRVEYVKGKDGRPKVVVRRTGAVRGSSGKRSED</sequence>
<feature type="non-terminal residue" evidence="3">
    <location>
        <position position="1"/>
    </location>
</feature>
<organism evidence="3 4">
    <name type="scientific">Pseudocercospora fuligena</name>
    <dbReference type="NCBI Taxonomy" id="685502"/>
    <lineage>
        <taxon>Eukaryota</taxon>
        <taxon>Fungi</taxon>
        <taxon>Dikarya</taxon>
        <taxon>Ascomycota</taxon>
        <taxon>Pezizomycotina</taxon>
        <taxon>Dothideomycetes</taxon>
        <taxon>Dothideomycetidae</taxon>
        <taxon>Mycosphaerellales</taxon>
        <taxon>Mycosphaerellaceae</taxon>
        <taxon>Pseudocercospora</taxon>
    </lineage>
</organism>
<dbReference type="EMBL" id="JABCIY010000061">
    <property type="protein sequence ID" value="KAF7194444.1"/>
    <property type="molecule type" value="Genomic_DNA"/>
</dbReference>
<accession>A0A8H6VNA3</accession>
<name>A0A8H6VNA3_9PEZI</name>
<dbReference type="InterPro" id="IPR019734">
    <property type="entry name" value="TPR_rpt"/>
</dbReference>
<proteinExistence type="predicted"/>
<keyword evidence="1" id="KW-0802">TPR repeat</keyword>
<dbReference type="Proteomes" id="UP000660729">
    <property type="component" value="Unassembled WGS sequence"/>
</dbReference>
<dbReference type="PANTHER" id="PTHR10622:SF13">
    <property type="entry name" value="NACHT DOMAIN-CONTAINING PROTEIN"/>
    <property type="match status" value="1"/>
</dbReference>
<dbReference type="AlphaFoldDB" id="A0A8H6VNA3"/>
<dbReference type="Gene3D" id="1.25.40.10">
    <property type="entry name" value="Tetratricopeptide repeat domain"/>
    <property type="match status" value="1"/>
</dbReference>
<feature type="compositionally biased region" description="Basic and acidic residues" evidence="2">
    <location>
        <begin position="207"/>
        <end position="220"/>
    </location>
</feature>
<keyword evidence="4" id="KW-1185">Reference proteome</keyword>
<dbReference type="OrthoDB" id="2335338at2759"/>
<dbReference type="PROSITE" id="PS50005">
    <property type="entry name" value="TPR"/>
    <property type="match status" value="1"/>
</dbReference>
<feature type="compositionally biased region" description="Basic and acidic residues" evidence="2">
    <location>
        <begin position="370"/>
        <end position="379"/>
    </location>
</feature>
<feature type="compositionally biased region" description="Basic and acidic residues" evidence="2">
    <location>
        <begin position="336"/>
        <end position="356"/>
    </location>
</feature>
<comment type="caution">
    <text evidence="3">The sequence shown here is derived from an EMBL/GenBank/DDBJ whole genome shotgun (WGS) entry which is preliminary data.</text>
</comment>
<feature type="repeat" description="TPR" evidence="1">
    <location>
        <begin position="237"/>
        <end position="270"/>
    </location>
</feature>
<dbReference type="SUPFAM" id="SSF48452">
    <property type="entry name" value="TPR-like"/>
    <property type="match status" value="1"/>
</dbReference>
<protein>
    <submittedName>
        <fullName evidence="3">Vegetative incompatibility protein HET-E-1</fullName>
    </submittedName>
</protein>
<evidence type="ECO:0000313" key="4">
    <source>
        <dbReference type="Proteomes" id="UP000660729"/>
    </source>
</evidence>
<feature type="region of interest" description="Disordered" evidence="2">
    <location>
        <begin position="171"/>
        <end position="220"/>
    </location>
</feature>
<evidence type="ECO:0000256" key="2">
    <source>
        <dbReference type="SAM" id="MobiDB-lite"/>
    </source>
</evidence>
<evidence type="ECO:0000313" key="3">
    <source>
        <dbReference type="EMBL" id="KAF7194444.1"/>
    </source>
</evidence>
<reference evidence="3" key="1">
    <citation type="submission" date="2020-04" db="EMBL/GenBank/DDBJ databases">
        <title>Draft genome resource of the tomato pathogen Pseudocercospora fuligena.</title>
        <authorList>
            <person name="Zaccaron A."/>
        </authorList>
    </citation>
    <scope>NUCLEOTIDE SEQUENCE</scope>
    <source>
        <strain evidence="3">PF001</strain>
    </source>
</reference>